<evidence type="ECO:0008006" key="3">
    <source>
        <dbReference type="Google" id="ProtNLM"/>
    </source>
</evidence>
<sequence length="229" mass="26049">MMMGTKFDIEKFDEMNDFRLWQVRMKALLEQQGLAAALEELSATIIVAYDNVIQKKAYSALILCLVDRLVGDLAAIDIAISDEDQALLLLTSLPSSYDNFVKTLLYGRDTLKLEDVKIVRGQSHKEEAIDSGVIDVEGHLKRDCPRYNYKKSQGFVRNEDHVSSSRADSVDVMMVINVEQLLDWIMDSGGLYHMTYKRDYLFDSEEYDGGNTLLGDDKECRLRVITSNI</sequence>
<evidence type="ECO:0000313" key="1">
    <source>
        <dbReference type="EMBL" id="GJT12838.1"/>
    </source>
</evidence>
<keyword evidence="2" id="KW-1185">Reference proteome</keyword>
<name>A0ABQ5BGA9_9ASTR</name>
<reference evidence="1" key="1">
    <citation type="journal article" date="2022" name="Int. J. Mol. Sci.">
        <title>Draft Genome of Tanacetum Coccineum: Genomic Comparison of Closely Related Tanacetum-Family Plants.</title>
        <authorList>
            <person name="Yamashiro T."/>
            <person name="Shiraishi A."/>
            <person name="Nakayama K."/>
            <person name="Satake H."/>
        </authorList>
    </citation>
    <scope>NUCLEOTIDE SEQUENCE</scope>
</reference>
<dbReference type="EMBL" id="BQNB010013181">
    <property type="protein sequence ID" value="GJT12838.1"/>
    <property type="molecule type" value="Genomic_DNA"/>
</dbReference>
<reference evidence="1" key="2">
    <citation type="submission" date="2022-01" db="EMBL/GenBank/DDBJ databases">
        <authorList>
            <person name="Yamashiro T."/>
            <person name="Shiraishi A."/>
            <person name="Satake H."/>
            <person name="Nakayama K."/>
        </authorList>
    </citation>
    <scope>NUCLEOTIDE SEQUENCE</scope>
</reference>
<dbReference type="Proteomes" id="UP001151760">
    <property type="component" value="Unassembled WGS sequence"/>
</dbReference>
<accession>A0ABQ5BGA9</accession>
<gene>
    <name evidence="1" type="ORF">Tco_0859880</name>
</gene>
<organism evidence="1 2">
    <name type="scientific">Tanacetum coccineum</name>
    <dbReference type="NCBI Taxonomy" id="301880"/>
    <lineage>
        <taxon>Eukaryota</taxon>
        <taxon>Viridiplantae</taxon>
        <taxon>Streptophyta</taxon>
        <taxon>Embryophyta</taxon>
        <taxon>Tracheophyta</taxon>
        <taxon>Spermatophyta</taxon>
        <taxon>Magnoliopsida</taxon>
        <taxon>eudicotyledons</taxon>
        <taxon>Gunneridae</taxon>
        <taxon>Pentapetalae</taxon>
        <taxon>asterids</taxon>
        <taxon>campanulids</taxon>
        <taxon>Asterales</taxon>
        <taxon>Asteraceae</taxon>
        <taxon>Asteroideae</taxon>
        <taxon>Anthemideae</taxon>
        <taxon>Anthemidinae</taxon>
        <taxon>Tanacetum</taxon>
    </lineage>
</organism>
<evidence type="ECO:0000313" key="2">
    <source>
        <dbReference type="Proteomes" id="UP001151760"/>
    </source>
</evidence>
<comment type="caution">
    <text evidence="1">The sequence shown here is derived from an EMBL/GenBank/DDBJ whole genome shotgun (WGS) entry which is preliminary data.</text>
</comment>
<proteinExistence type="predicted"/>
<dbReference type="Pfam" id="PF14223">
    <property type="entry name" value="Retrotran_gag_2"/>
    <property type="match status" value="1"/>
</dbReference>
<protein>
    <recommendedName>
        <fullName evidence="3">Retrovirus-related Pol polyprotein from transposon TNT 1-94</fullName>
    </recommendedName>
</protein>